<evidence type="ECO:0000256" key="5">
    <source>
        <dbReference type="RuleBase" id="RU000562"/>
    </source>
</evidence>
<dbReference type="PANTHER" id="PTHR21349:SF0">
    <property type="entry name" value="LARGE RIBOSOMAL SUBUNIT PROTEIN BL21M"/>
    <property type="match status" value="1"/>
</dbReference>
<keyword evidence="3 4" id="KW-0687">Ribonucleoprotein</keyword>
<dbReference type="GO" id="GO:0005840">
    <property type="term" value="C:ribosome"/>
    <property type="evidence" value="ECO:0007669"/>
    <property type="project" value="UniProtKB-KW"/>
</dbReference>
<evidence type="ECO:0000256" key="4">
    <source>
        <dbReference type="HAMAP-Rule" id="MF_01363"/>
    </source>
</evidence>
<dbReference type="InterPro" id="IPR028909">
    <property type="entry name" value="bL21-like"/>
</dbReference>
<dbReference type="HAMAP" id="MF_01363">
    <property type="entry name" value="Ribosomal_bL21"/>
    <property type="match status" value="1"/>
</dbReference>
<sequence>MFAVIETGGKQYRVKQGDVVRVESLAGDAGDAVAFDNVLMIGDGDTSRVGNPTVEGAKVKGTVVDQGRAKKILIYTYKRRQNSNRKQAGHRQNFTAVQIDSIEA</sequence>
<dbReference type="GO" id="GO:0019843">
    <property type="term" value="F:rRNA binding"/>
    <property type="evidence" value="ECO:0007669"/>
    <property type="project" value="UniProtKB-UniRule"/>
</dbReference>
<dbReference type="GO" id="GO:1990904">
    <property type="term" value="C:ribonucleoprotein complex"/>
    <property type="evidence" value="ECO:0007669"/>
    <property type="project" value="UniProtKB-KW"/>
</dbReference>
<evidence type="ECO:0000256" key="1">
    <source>
        <dbReference type="ARBA" id="ARBA00008563"/>
    </source>
</evidence>
<dbReference type="InterPro" id="IPR036164">
    <property type="entry name" value="bL21-like_sf"/>
</dbReference>
<evidence type="ECO:0000313" key="7">
    <source>
        <dbReference type="Proteomes" id="UP000648239"/>
    </source>
</evidence>
<dbReference type="AlphaFoldDB" id="A0A8J7C2D8"/>
<keyword evidence="2 4" id="KW-0689">Ribosomal protein</keyword>
<dbReference type="PANTHER" id="PTHR21349">
    <property type="entry name" value="50S RIBOSOMAL PROTEIN L21"/>
    <property type="match status" value="1"/>
</dbReference>
<dbReference type="Pfam" id="PF00829">
    <property type="entry name" value="Ribosomal_L21p"/>
    <property type="match status" value="1"/>
</dbReference>
<organism evidence="6 7">
    <name type="scientific">Candidatus Polarisedimenticola svalbardensis</name>
    <dbReference type="NCBI Taxonomy" id="2886004"/>
    <lineage>
        <taxon>Bacteria</taxon>
        <taxon>Pseudomonadati</taxon>
        <taxon>Acidobacteriota</taxon>
        <taxon>Candidatus Polarisedimenticolia</taxon>
        <taxon>Candidatus Polarisedimenticolales</taxon>
        <taxon>Candidatus Polarisedimenticolaceae</taxon>
        <taxon>Candidatus Polarisedimenticola</taxon>
    </lineage>
</organism>
<keyword evidence="4 5" id="KW-0699">rRNA-binding</keyword>
<dbReference type="GO" id="GO:0003735">
    <property type="term" value="F:structural constituent of ribosome"/>
    <property type="evidence" value="ECO:0007669"/>
    <property type="project" value="InterPro"/>
</dbReference>
<dbReference type="SUPFAM" id="SSF141091">
    <property type="entry name" value="L21p-like"/>
    <property type="match status" value="1"/>
</dbReference>
<dbReference type="EMBL" id="JACXWD010000010">
    <property type="protein sequence ID" value="MBD3867471.1"/>
    <property type="molecule type" value="Genomic_DNA"/>
</dbReference>
<comment type="caution">
    <text evidence="6">The sequence shown here is derived from an EMBL/GenBank/DDBJ whole genome shotgun (WGS) entry which is preliminary data.</text>
</comment>
<keyword evidence="4 5" id="KW-0694">RNA-binding</keyword>
<dbReference type="Proteomes" id="UP000648239">
    <property type="component" value="Unassembled WGS sequence"/>
</dbReference>
<protein>
    <recommendedName>
        <fullName evidence="4">Large ribosomal subunit protein bL21</fullName>
    </recommendedName>
</protein>
<comment type="similarity">
    <text evidence="1 4 5">Belongs to the bacterial ribosomal protein bL21 family.</text>
</comment>
<name>A0A8J7C2D8_9BACT</name>
<evidence type="ECO:0000313" key="6">
    <source>
        <dbReference type="EMBL" id="MBD3867471.1"/>
    </source>
</evidence>
<proteinExistence type="inferred from homology"/>
<gene>
    <name evidence="4 6" type="primary">rplU</name>
    <name evidence="6" type="ORF">IFK94_05020</name>
</gene>
<dbReference type="GO" id="GO:0005737">
    <property type="term" value="C:cytoplasm"/>
    <property type="evidence" value="ECO:0007669"/>
    <property type="project" value="UniProtKB-ARBA"/>
</dbReference>
<comment type="subunit">
    <text evidence="4">Part of the 50S ribosomal subunit. Contacts protein L20.</text>
</comment>
<dbReference type="NCBIfam" id="TIGR00061">
    <property type="entry name" value="L21"/>
    <property type="match status" value="1"/>
</dbReference>
<evidence type="ECO:0000256" key="3">
    <source>
        <dbReference type="ARBA" id="ARBA00023274"/>
    </source>
</evidence>
<evidence type="ECO:0000256" key="2">
    <source>
        <dbReference type="ARBA" id="ARBA00022980"/>
    </source>
</evidence>
<reference evidence="6 7" key="1">
    <citation type="submission" date="2020-08" db="EMBL/GenBank/DDBJ databases">
        <title>Acidobacteriota in marine sediments use diverse sulfur dissimilation pathways.</title>
        <authorList>
            <person name="Wasmund K."/>
        </authorList>
    </citation>
    <scope>NUCLEOTIDE SEQUENCE [LARGE SCALE GENOMIC DNA]</scope>
    <source>
        <strain evidence="6">MAG AM4</strain>
    </source>
</reference>
<dbReference type="GO" id="GO:0006412">
    <property type="term" value="P:translation"/>
    <property type="evidence" value="ECO:0007669"/>
    <property type="project" value="UniProtKB-UniRule"/>
</dbReference>
<comment type="function">
    <text evidence="4 5">This protein binds to 23S rRNA in the presence of protein L20.</text>
</comment>
<dbReference type="InterPro" id="IPR001787">
    <property type="entry name" value="Ribosomal_bL21"/>
</dbReference>
<accession>A0A8J7C2D8</accession>